<dbReference type="Proteomes" id="UP000639403">
    <property type="component" value="Unassembled WGS sequence"/>
</dbReference>
<organism evidence="1 2">
    <name type="scientific">Rhodonia placenta</name>
    <dbReference type="NCBI Taxonomy" id="104341"/>
    <lineage>
        <taxon>Eukaryota</taxon>
        <taxon>Fungi</taxon>
        <taxon>Dikarya</taxon>
        <taxon>Basidiomycota</taxon>
        <taxon>Agaricomycotina</taxon>
        <taxon>Agaricomycetes</taxon>
        <taxon>Polyporales</taxon>
        <taxon>Adustoporiaceae</taxon>
        <taxon>Rhodonia</taxon>
    </lineage>
</organism>
<evidence type="ECO:0000313" key="2">
    <source>
        <dbReference type="Proteomes" id="UP000639403"/>
    </source>
</evidence>
<comment type="caution">
    <text evidence="1">The sequence shown here is derived from an EMBL/GenBank/DDBJ whole genome shotgun (WGS) entry which is preliminary data.</text>
</comment>
<evidence type="ECO:0000313" key="1">
    <source>
        <dbReference type="EMBL" id="KAF9801063.1"/>
    </source>
</evidence>
<proteinExistence type="predicted"/>
<reference evidence="1" key="1">
    <citation type="submission" date="2020-11" db="EMBL/GenBank/DDBJ databases">
        <authorList>
            <person name="Koelle M."/>
            <person name="Horta M.A.C."/>
            <person name="Nowrousian M."/>
            <person name="Ohm R.A."/>
            <person name="Benz P."/>
            <person name="Pilgard A."/>
        </authorList>
    </citation>
    <scope>NUCLEOTIDE SEQUENCE</scope>
    <source>
        <strain evidence="1">FPRL280</strain>
    </source>
</reference>
<dbReference type="EMBL" id="JADOXO010000707">
    <property type="protein sequence ID" value="KAF9801063.1"/>
    <property type="molecule type" value="Genomic_DNA"/>
</dbReference>
<name>A0A8H7NSX0_9APHY</name>
<sequence>MFLEIIRTDENVIKHRLEGSWCIAESEVHDCGFI</sequence>
<protein>
    <submittedName>
        <fullName evidence="1">Uncharacterized protein</fullName>
    </submittedName>
</protein>
<accession>A0A8H7NSX0</accession>
<reference evidence="1" key="2">
    <citation type="journal article" name="Front. Microbiol.">
        <title>Degradative Capacity of Two Strains of Rhodonia placenta: From Phenotype to Genotype.</title>
        <authorList>
            <person name="Kolle M."/>
            <person name="Horta M.A.C."/>
            <person name="Nowrousian M."/>
            <person name="Ohm R.A."/>
            <person name="Benz J.P."/>
            <person name="Pilgard A."/>
        </authorList>
    </citation>
    <scope>NUCLEOTIDE SEQUENCE</scope>
    <source>
        <strain evidence="1">FPRL280</strain>
    </source>
</reference>
<dbReference type="AlphaFoldDB" id="A0A8H7NSX0"/>
<gene>
    <name evidence="1" type="ORF">IEO21_10214</name>
</gene>